<dbReference type="AlphaFoldDB" id="A0A7X4YPR6"/>
<dbReference type="SUPFAM" id="SSF53335">
    <property type="entry name" value="S-adenosyl-L-methionine-dependent methyltransferases"/>
    <property type="match status" value="1"/>
</dbReference>
<dbReference type="InterPro" id="IPR041698">
    <property type="entry name" value="Methyltransf_25"/>
</dbReference>
<dbReference type="PANTHER" id="PTHR43460">
    <property type="entry name" value="METHYLTRANSFERASE"/>
    <property type="match status" value="1"/>
</dbReference>
<dbReference type="GO" id="GO:0008168">
    <property type="term" value="F:methyltransferase activity"/>
    <property type="evidence" value="ECO:0007669"/>
    <property type="project" value="UniProtKB-KW"/>
</dbReference>
<dbReference type="Gene3D" id="3.40.50.150">
    <property type="entry name" value="Vaccinia Virus protein VP39"/>
    <property type="match status" value="1"/>
</dbReference>
<dbReference type="EMBL" id="JAAAMU010000006">
    <property type="protein sequence ID" value="NBC70242.1"/>
    <property type="molecule type" value="Genomic_DNA"/>
</dbReference>
<evidence type="ECO:0000313" key="2">
    <source>
        <dbReference type="EMBL" id="NBC70242.1"/>
    </source>
</evidence>
<dbReference type="Pfam" id="PF13649">
    <property type="entry name" value="Methyltransf_25"/>
    <property type="match status" value="1"/>
</dbReference>
<evidence type="ECO:0000313" key="3">
    <source>
        <dbReference type="Proteomes" id="UP000558113"/>
    </source>
</evidence>
<keyword evidence="2" id="KW-0808">Transferase</keyword>
<dbReference type="InterPro" id="IPR052939">
    <property type="entry name" value="23S_rRNA_MeTrnsfrase_RlmA"/>
</dbReference>
<name>A0A7X4YPR6_9BACL</name>
<dbReference type="GO" id="GO:0032259">
    <property type="term" value="P:methylation"/>
    <property type="evidence" value="ECO:0007669"/>
    <property type="project" value="UniProtKB-KW"/>
</dbReference>
<accession>A0A7X4YPR6</accession>
<dbReference type="OrthoDB" id="9795864at2"/>
<reference evidence="2 3" key="1">
    <citation type="submission" date="2020-01" db="EMBL/GenBank/DDBJ databases">
        <title>Paenibacillus soybeanensis sp. nov. isolated from the nodules of soybean (Glycine max(L.) Merr).</title>
        <authorList>
            <person name="Wang H."/>
        </authorList>
    </citation>
    <scope>NUCLEOTIDE SEQUENCE [LARGE SCALE GENOMIC DNA]</scope>
    <source>
        <strain evidence="2 3">DSM 23054</strain>
    </source>
</reference>
<gene>
    <name evidence="2" type="ORF">GT003_14680</name>
</gene>
<organism evidence="2 3">
    <name type="scientific">Paenibacillus sacheonensis</name>
    <dbReference type="NCBI Taxonomy" id="742054"/>
    <lineage>
        <taxon>Bacteria</taxon>
        <taxon>Bacillati</taxon>
        <taxon>Bacillota</taxon>
        <taxon>Bacilli</taxon>
        <taxon>Bacillales</taxon>
        <taxon>Paenibacillaceae</taxon>
        <taxon>Paenibacillus</taxon>
    </lineage>
</organism>
<protein>
    <submittedName>
        <fullName evidence="2">Methyltransferase domain-containing protein</fullName>
    </submittedName>
</protein>
<dbReference type="CDD" id="cd02440">
    <property type="entry name" value="AdoMet_MTases"/>
    <property type="match status" value="1"/>
</dbReference>
<dbReference type="Proteomes" id="UP000558113">
    <property type="component" value="Unassembled WGS sequence"/>
</dbReference>
<keyword evidence="2" id="KW-0489">Methyltransferase</keyword>
<dbReference type="InterPro" id="IPR029063">
    <property type="entry name" value="SAM-dependent_MTases_sf"/>
</dbReference>
<dbReference type="PANTHER" id="PTHR43460:SF1">
    <property type="entry name" value="METHYLTRANSFERASE TYPE 11 DOMAIN-CONTAINING PROTEIN"/>
    <property type="match status" value="1"/>
</dbReference>
<comment type="caution">
    <text evidence="2">The sequence shown here is derived from an EMBL/GenBank/DDBJ whole genome shotgun (WGS) entry which is preliminary data.</text>
</comment>
<proteinExistence type="predicted"/>
<evidence type="ECO:0000259" key="1">
    <source>
        <dbReference type="Pfam" id="PF13649"/>
    </source>
</evidence>
<sequence length="249" mass="27762">MNGSEYKAFYDQVGKLNGWNFSQVKAASEGAKWDFFDEVAKRCKKTDFLLDIGTGGGEALLAIADAAQLLVGIDQSEGMIHTAAKNLADAKATNVRFVQMEAEHITFPPNFFDVVSCRHSEFCAHEVAKVLAPSGVFLTQQVSEADKYNLTQAFGRGQRSVIRSGTLKEKYLHELAEAGFADMQSYEYDAAEYFRTYEDLLFLLKHAPIIPNFGQSDQDFAILRDFVEVNQSAKGIRTNSARFMIVARK</sequence>
<feature type="domain" description="Methyltransferase" evidence="1">
    <location>
        <begin position="50"/>
        <end position="132"/>
    </location>
</feature>
<dbReference type="RefSeq" id="WP_161698956.1">
    <property type="nucleotide sequence ID" value="NZ_JAAAMU010000006.1"/>
</dbReference>
<keyword evidence="3" id="KW-1185">Reference proteome</keyword>